<dbReference type="Pfam" id="PF13557">
    <property type="entry name" value="Phenol_MetA_deg"/>
    <property type="match status" value="1"/>
</dbReference>
<evidence type="ECO:0000313" key="2">
    <source>
        <dbReference type="EMBL" id="KAB7784038.1"/>
    </source>
</evidence>
<feature type="chain" id="PRO_5032871297" description="Transporter" evidence="1">
    <location>
        <begin position="26"/>
        <end position="296"/>
    </location>
</feature>
<dbReference type="Proteomes" id="UP000469949">
    <property type="component" value="Unassembled WGS sequence"/>
</dbReference>
<evidence type="ECO:0008006" key="4">
    <source>
        <dbReference type="Google" id="ProtNLM"/>
    </source>
</evidence>
<dbReference type="AlphaFoldDB" id="A0A833J3M9"/>
<dbReference type="RefSeq" id="WP_193316476.1">
    <property type="nucleotide sequence ID" value="NZ_WEKV01000014.1"/>
</dbReference>
<proteinExistence type="predicted"/>
<accession>A0A833J3M9</accession>
<comment type="caution">
    <text evidence="2">The sequence shown here is derived from an EMBL/GenBank/DDBJ whole genome shotgun (WGS) entry which is preliminary data.</text>
</comment>
<sequence length="296" mass="31938">MMNIRSVMSLIAAAIGTCMSFSAEALEVNPGDYEQFPSNATIGVLYYQYGRGNEAYVRGSKATSDAKLDANVGIIRLLHVYEIAPGVTVDPQFLLPVGAISTGGVLAPLGSPGGVGDIILATAFKFKLDTKFNDVFAITPYLIAPTGDYDATRSLNFGANRWQGVIQAAYVKHFDPAWSLDLIGDVAFYSDNTRYNSAGIGRLSQNPQFELQAYLRYKINPALEIGGGFGGKIGGNQSFQQVSLRNSQGTTYGRLAVAYFPEPTFQVQAMIGQDLTVENGTKQATFVQLRLAKVFP</sequence>
<feature type="signal peptide" evidence="1">
    <location>
        <begin position="1"/>
        <end position="25"/>
    </location>
</feature>
<dbReference type="EMBL" id="WEKV01000014">
    <property type="protein sequence ID" value="KAB7784038.1"/>
    <property type="molecule type" value="Genomic_DNA"/>
</dbReference>
<organism evidence="2 3">
    <name type="scientific">Methylorubrum populi</name>
    <dbReference type="NCBI Taxonomy" id="223967"/>
    <lineage>
        <taxon>Bacteria</taxon>
        <taxon>Pseudomonadati</taxon>
        <taxon>Pseudomonadota</taxon>
        <taxon>Alphaproteobacteria</taxon>
        <taxon>Hyphomicrobiales</taxon>
        <taxon>Methylobacteriaceae</taxon>
        <taxon>Methylorubrum</taxon>
    </lineage>
</organism>
<evidence type="ECO:0000256" key="1">
    <source>
        <dbReference type="SAM" id="SignalP"/>
    </source>
</evidence>
<protein>
    <recommendedName>
        <fullName evidence="4">Transporter</fullName>
    </recommendedName>
</protein>
<name>A0A833J3M9_9HYPH</name>
<reference evidence="2 3" key="1">
    <citation type="submission" date="2019-10" db="EMBL/GenBank/DDBJ databases">
        <title>Draft Genome Sequence of the Caffeine Degrading Methylotroph Methylorubrum populi PINKEL.</title>
        <authorList>
            <person name="Dawson S.C."/>
            <person name="Zhang X."/>
            <person name="Wright M.E."/>
            <person name="Sharma G."/>
            <person name="Langner J.T."/>
            <person name="Ditty J.L."/>
            <person name="Subuyuj G.A."/>
        </authorList>
    </citation>
    <scope>NUCLEOTIDE SEQUENCE [LARGE SCALE GENOMIC DNA]</scope>
    <source>
        <strain evidence="2 3">Pinkel</strain>
    </source>
</reference>
<dbReference type="InterPro" id="IPR025737">
    <property type="entry name" value="FApF"/>
</dbReference>
<keyword evidence="1" id="KW-0732">Signal</keyword>
<gene>
    <name evidence="2" type="ORF">F8B43_3961</name>
</gene>
<evidence type="ECO:0000313" key="3">
    <source>
        <dbReference type="Proteomes" id="UP000469949"/>
    </source>
</evidence>